<sequence>MIDACKPFVRSLLDHIILTAESYYSFADEGLI</sequence>
<organism evidence="1 2">
    <name type="scientific">Belliella kenyensis</name>
    <dbReference type="NCBI Taxonomy" id="1472724"/>
    <lineage>
        <taxon>Bacteria</taxon>
        <taxon>Pseudomonadati</taxon>
        <taxon>Bacteroidota</taxon>
        <taxon>Cytophagia</taxon>
        <taxon>Cytophagales</taxon>
        <taxon>Cyclobacteriaceae</taxon>
        <taxon>Belliella</taxon>
    </lineage>
</organism>
<gene>
    <name evidence="1" type="ORF">ACFOUP_18385</name>
</gene>
<accession>A0ABV8EPT8</accession>
<dbReference type="EMBL" id="JBHSAV010000094">
    <property type="protein sequence ID" value="MFC3978357.1"/>
    <property type="molecule type" value="Genomic_DNA"/>
</dbReference>
<protein>
    <submittedName>
        <fullName evidence="1">JAB domain-containing protein</fullName>
    </submittedName>
</protein>
<reference evidence="2" key="1">
    <citation type="journal article" date="2019" name="Int. J. Syst. Evol. Microbiol.">
        <title>The Global Catalogue of Microorganisms (GCM) 10K type strain sequencing project: providing services to taxonomists for standard genome sequencing and annotation.</title>
        <authorList>
            <consortium name="The Broad Institute Genomics Platform"/>
            <consortium name="The Broad Institute Genome Sequencing Center for Infectious Disease"/>
            <person name="Wu L."/>
            <person name="Ma J."/>
        </authorList>
    </citation>
    <scope>NUCLEOTIDE SEQUENCE [LARGE SCALE GENOMIC DNA]</scope>
    <source>
        <strain evidence="2">CECT 8551</strain>
    </source>
</reference>
<evidence type="ECO:0000313" key="2">
    <source>
        <dbReference type="Proteomes" id="UP001595766"/>
    </source>
</evidence>
<keyword evidence="2" id="KW-1185">Reference proteome</keyword>
<dbReference type="RefSeq" id="WP_376856856.1">
    <property type="nucleotide sequence ID" value="NZ_JBHSAV010000094.1"/>
</dbReference>
<name>A0ABV8EPT8_9BACT</name>
<evidence type="ECO:0000313" key="1">
    <source>
        <dbReference type="EMBL" id="MFC3978357.1"/>
    </source>
</evidence>
<comment type="caution">
    <text evidence="1">The sequence shown here is derived from an EMBL/GenBank/DDBJ whole genome shotgun (WGS) entry which is preliminary data.</text>
</comment>
<proteinExistence type="predicted"/>
<dbReference type="Gene3D" id="3.40.140.10">
    <property type="entry name" value="Cytidine Deaminase, domain 2"/>
    <property type="match status" value="1"/>
</dbReference>
<dbReference type="Proteomes" id="UP001595766">
    <property type="component" value="Unassembled WGS sequence"/>
</dbReference>